<dbReference type="SUPFAM" id="SSF53098">
    <property type="entry name" value="Ribonuclease H-like"/>
    <property type="match status" value="1"/>
</dbReference>
<feature type="region of interest" description="Disordered" evidence="8">
    <location>
        <begin position="1"/>
        <end position="20"/>
    </location>
</feature>
<dbReference type="PANTHER" id="PTHR13620:SF109">
    <property type="entry name" value="3'-5' EXONUCLEASE"/>
    <property type="match status" value="1"/>
</dbReference>
<evidence type="ECO:0000256" key="6">
    <source>
        <dbReference type="ARBA" id="ARBA00040531"/>
    </source>
</evidence>
<dbReference type="EMBL" id="AP026866">
    <property type="protein sequence ID" value="BDS05662.1"/>
    <property type="molecule type" value="Genomic_DNA"/>
</dbReference>
<dbReference type="GO" id="GO:0006139">
    <property type="term" value="P:nucleobase-containing compound metabolic process"/>
    <property type="evidence" value="ECO:0007669"/>
    <property type="project" value="InterPro"/>
</dbReference>
<protein>
    <recommendedName>
        <fullName evidence="6">3'-5' exonuclease</fullName>
    </recommendedName>
    <alternativeName>
        <fullName evidence="7">Werner Syndrome-like exonuclease</fullName>
    </alternativeName>
</protein>
<dbReference type="InterPro" id="IPR036397">
    <property type="entry name" value="RNaseH_sf"/>
</dbReference>
<evidence type="ECO:0000259" key="9">
    <source>
        <dbReference type="SMART" id="SM00474"/>
    </source>
</evidence>
<keyword evidence="5" id="KW-0460">Magnesium</keyword>
<accession>A0AAT9FIB7</accession>
<keyword evidence="1" id="KW-0540">Nuclease</keyword>
<gene>
    <name evidence="10" type="primary">wrn</name>
    <name evidence="10" type="ORF">NT6N_07020</name>
</gene>
<reference evidence="10" key="1">
    <citation type="submission" date="2024-07" db="EMBL/GenBank/DDBJ databases">
        <title>Complete genome sequence of Verrucomicrobiaceae bacterium NT6N.</title>
        <authorList>
            <person name="Huang C."/>
            <person name="Takami H."/>
            <person name="Hamasaki K."/>
        </authorList>
    </citation>
    <scope>NUCLEOTIDE SEQUENCE</scope>
    <source>
        <strain evidence="10">NT6N</strain>
    </source>
</reference>
<feature type="domain" description="3'-5' exonuclease" evidence="9">
    <location>
        <begin position="30"/>
        <end position="203"/>
    </location>
</feature>
<evidence type="ECO:0000256" key="5">
    <source>
        <dbReference type="ARBA" id="ARBA00022842"/>
    </source>
</evidence>
<dbReference type="GO" id="GO:0046872">
    <property type="term" value="F:metal ion binding"/>
    <property type="evidence" value="ECO:0007669"/>
    <property type="project" value="UniProtKB-KW"/>
</dbReference>
<dbReference type="Gene3D" id="3.30.420.10">
    <property type="entry name" value="Ribonuclease H-like superfamily/Ribonuclease H"/>
    <property type="match status" value="1"/>
</dbReference>
<dbReference type="AlphaFoldDB" id="A0AAT9FIB7"/>
<feature type="compositionally biased region" description="Basic residues" evidence="8">
    <location>
        <begin position="1"/>
        <end position="10"/>
    </location>
</feature>
<dbReference type="InterPro" id="IPR002562">
    <property type="entry name" value="3'-5'_exonuclease_dom"/>
</dbReference>
<evidence type="ECO:0000313" key="10">
    <source>
        <dbReference type="EMBL" id="BDS05662.1"/>
    </source>
</evidence>
<dbReference type="CDD" id="cd06141">
    <property type="entry name" value="WRN_exo"/>
    <property type="match status" value="1"/>
</dbReference>
<keyword evidence="4" id="KW-0269">Exonuclease</keyword>
<evidence type="ECO:0000256" key="3">
    <source>
        <dbReference type="ARBA" id="ARBA00022801"/>
    </source>
</evidence>
<dbReference type="SMART" id="SM00474">
    <property type="entry name" value="35EXOc"/>
    <property type="match status" value="1"/>
</dbReference>
<dbReference type="InterPro" id="IPR012337">
    <property type="entry name" value="RNaseH-like_sf"/>
</dbReference>
<evidence type="ECO:0000256" key="1">
    <source>
        <dbReference type="ARBA" id="ARBA00022722"/>
    </source>
</evidence>
<evidence type="ECO:0000256" key="7">
    <source>
        <dbReference type="ARBA" id="ARBA00042761"/>
    </source>
</evidence>
<keyword evidence="3" id="KW-0378">Hydrolase</keyword>
<dbReference type="GO" id="GO:0008408">
    <property type="term" value="F:3'-5' exonuclease activity"/>
    <property type="evidence" value="ECO:0007669"/>
    <property type="project" value="InterPro"/>
</dbReference>
<keyword evidence="2" id="KW-0479">Metal-binding</keyword>
<dbReference type="PANTHER" id="PTHR13620">
    <property type="entry name" value="3-5 EXONUCLEASE"/>
    <property type="match status" value="1"/>
</dbReference>
<proteinExistence type="predicted"/>
<evidence type="ECO:0000256" key="8">
    <source>
        <dbReference type="SAM" id="MobiDB-lite"/>
    </source>
</evidence>
<dbReference type="KEGG" id="osu:NT6N_07020"/>
<name>A0AAT9FIB7_9BACT</name>
<evidence type="ECO:0000256" key="2">
    <source>
        <dbReference type="ARBA" id="ARBA00022723"/>
    </source>
</evidence>
<dbReference type="InterPro" id="IPR051132">
    <property type="entry name" value="3-5_Exonuclease_domain"/>
</dbReference>
<evidence type="ECO:0000256" key="4">
    <source>
        <dbReference type="ARBA" id="ARBA00022839"/>
    </source>
</evidence>
<dbReference type="Pfam" id="PF01612">
    <property type="entry name" value="DNA_pol_A_exo1"/>
    <property type="match status" value="1"/>
</dbReference>
<organism evidence="10">
    <name type="scientific">Oceaniferula spumae</name>
    <dbReference type="NCBI Taxonomy" id="2979115"/>
    <lineage>
        <taxon>Bacteria</taxon>
        <taxon>Pseudomonadati</taxon>
        <taxon>Verrucomicrobiota</taxon>
        <taxon>Verrucomicrobiia</taxon>
        <taxon>Verrucomicrobiales</taxon>
        <taxon>Verrucomicrobiaceae</taxon>
        <taxon>Oceaniferula</taxon>
    </lineage>
</organism>
<sequence length="204" mass="22526">MTKKHTKLRGPTKAETAKLPPFQGITPEQIVVPKTQAECQNAVDEIVSAGVTGFDTEARPTFQAGQKSNGPHVVQFALTDKAFIFQLHRSECQKAAADLISSNTLLKVGFGLRNDHKQIRHRLAIALNHVVDLDQVFRKLGYGGQIGIRGAVGVLFKQRFKKSKSTTTSNWARPELTPRQILYAANDAYAALKIREALEKEGHL</sequence>
<dbReference type="GO" id="GO:0003676">
    <property type="term" value="F:nucleic acid binding"/>
    <property type="evidence" value="ECO:0007669"/>
    <property type="project" value="InterPro"/>
</dbReference>